<evidence type="ECO:0000313" key="1">
    <source>
        <dbReference type="EMBL" id="CAB3799329.1"/>
    </source>
</evidence>
<gene>
    <name evidence="1" type="ORF">LMG28138_04638</name>
</gene>
<dbReference type="Proteomes" id="UP000494115">
    <property type="component" value="Unassembled WGS sequence"/>
</dbReference>
<reference evidence="1 2" key="1">
    <citation type="submission" date="2020-04" db="EMBL/GenBank/DDBJ databases">
        <authorList>
            <person name="De Canck E."/>
        </authorList>
    </citation>
    <scope>NUCLEOTIDE SEQUENCE [LARGE SCALE GENOMIC DNA]</scope>
    <source>
        <strain evidence="1 2">LMG 28138</strain>
    </source>
</reference>
<keyword evidence="2" id="KW-1185">Reference proteome</keyword>
<dbReference type="AlphaFoldDB" id="A0A6S7BGA2"/>
<accession>A0A6S7BGA2</accession>
<sequence length="73" mass="8264">MVSEGDRASEIVRHIRTLIKGATPQKTRLELNEVVNEVVSLVQREVSNHQVWLRLNLAPECLRCWATGPSSNK</sequence>
<proteinExistence type="predicted"/>
<evidence type="ECO:0000313" key="2">
    <source>
        <dbReference type="Proteomes" id="UP000494115"/>
    </source>
</evidence>
<protein>
    <submittedName>
        <fullName evidence="1">Uncharacterized protein</fullName>
    </submittedName>
</protein>
<organism evidence="1 2">
    <name type="scientific">Pararobbsia alpina</name>
    <dbReference type="NCBI Taxonomy" id="621374"/>
    <lineage>
        <taxon>Bacteria</taxon>
        <taxon>Pseudomonadati</taxon>
        <taxon>Pseudomonadota</taxon>
        <taxon>Betaproteobacteria</taxon>
        <taxon>Burkholderiales</taxon>
        <taxon>Burkholderiaceae</taxon>
        <taxon>Pararobbsia</taxon>
    </lineage>
</organism>
<dbReference type="EMBL" id="CADIKM010000032">
    <property type="protein sequence ID" value="CAB3799329.1"/>
    <property type="molecule type" value="Genomic_DNA"/>
</dbReference>
<name>A0A6S7BGA2_9BURK</name>